<evidence type="ECO:0000256" key="1">
    <source>
        <dbReference type="SAM" id="MobiDB-lite"/>
    </source>
</evidence>
<dbReference type="EnsemblPlants" id="TuG1812G0700005141.01.T03">
    <property type="protein sequence ID" value="TuG1812G0700005141.01.T03"/>
    <property type="gene ID" value="TuG1812G0700005141.01"/>
</dbReference>
<reference evidence="3" key="1">
    <citation type="journal article" date="2013" name="Nature">
        <title>Draft genome of the wheat A-genome progenitor Triticum urartu.</title>
        <authorList>
            <person name="Ling H.Q."/>
            <person name="Zhao S."/>
            <person name="Liu D."/>
            <person name="Wang J."/>
            <person name="Sun H."/>
            <person name="Zhang C."/>
            <person name="Fan H."/>
            <person name="Li D."/>
            <person name="Dong L."/>
            <person name="Tao Y."/>
            <person name="Gao C."/>
            <person name="Wu H."/>
            <person name="Li Y."/>
            <person name="Cui Y."/>
            <person name="Guo X."/>
            <person name="Zheng S."/>
            <person name="Wang B."/>
            <person name="Yu K."/>
            <person name="Liang Q."/>
            <person name="Yang W."/>
            <person name="Lou X."/>
            <person name="Chen J."/>
            <person name="Feng M."/>
            <person name="Jian J."/>
            <person name="Zhang X."/>
            <person name="Luo G."/>
            <person name="Jiang Y."/>
            <person name="Liu J."/>
            <person name="Wang Z."/>
            <person name="Sha Y."/>
            <person name="Zhang B."/>
            <person name="Wu H."/>
            <person name="Tang D."/>
            <person name="Shen Q."/>
            <person name="Xue P."/>
            <person name="Zou S."/>
            <person name="Wang X."/>
            <person name="Liu X."/>
            <person name="Wang F."/>
            <person name="Yang Y."/>
            <person name="An X."/>
            <person name="Dong Z."/>
            <person name="Zhang K."/>
            <person name="Zhang X."/>
            <person name="Luo M.C."/>
            <person name="Dvorak J."/>
            <person name="Tong Y."/>
            <person name="Wang J."/>
            <person name="Yang H."/>
            <person name="Li Z."/>
            <person name="Wang D."/>
            <person name="Zhang A."/>
            <person name="Wang J."/>
        </authorList>
    </citation>
    <scope>NUCLEOTIDE SEQUENCE</scope>
    <source>
        <strain evidence="3">cv. G1812</strain>
    </source>
</reference>
<accession>A0A8R7V947</accession>
<keyword evidence="3" id="KW-1185">Reference proteome</keyword>
<organism evidence="2 3">
    <name type="scientific">Triticum urartu</name>
    <name type="common">Red wild einkorn</name>
    <name type="synonym">Crithodium urartu</name>
    <dbReference type="NCBI Taxonomy" id="4572"/>
    <lineage>
        <taxon>Eukaryota</taxon>
        <taxon>Viridiplantae</taxon>
        <taxon>Streptophyta</taxon>
        <taxon>Embryophyta</taxon>
        <taxon>Tracheophyta</taxon>
        <taxon>Spermatophyta</taxon>
        <taxon>Magnoliopsida</taxon>
        <taxon>Liliopsida</taxon>
        <taxon>Poales</taxon>
        <taxon>Poaceae</taxon>
        <taxon>BOP clade</taxon>
        <taxon>Pooideae</taxon>
        <taxon>Triticodae</taxon>
        <taxon>Triticeae</taxon>
        <taxon>Triticinae</taxon>
        <taxon>Triticum</taxon>
    </lineage>
</organism>
<evidence type="ECO:0000313" key="2">
    <source>
        <dbReference type="EnsemblPlants" id="TuG1812G0700005141.01.T03"/>
    </source>
</evidence>
<feature type="region of interest" description="Disordered" evidence="1">
    <location>
        <begin position="11"/>
        <end position="50"/>
    </location>
</feature>
<proteinExistence type="predicted"/>
<dbReference type="AlphaFoldDB" id="A0A8R7V947"/>
<sequence length="138" mass="14903">MPLVSCPRFRHRGGDLPGGGSSPSAPTLALRLPQQKTPRDGDGSGCTHAPVPQPSEWPSWIDCLVVAWCYWFAQHSPSFHQFAAVAIVRPFCSCESVDPAYAHDLAEAGAARSNSTWGQSIAARGKWRDAGVASRRFI</sequence>
<dbReference type="Proteomes" id="UP000015106">
    <property type="component" value="Chromosome 7"/>
</dbReference>
<dbReference type="EnsemblPlants" id="TuG1812G0700005141.01.T02">
    <property type="protein sequence ID" value="TuG1812G0700005141.01.T02"/>
    <property type="gene ID" value="TuG1812G0700005141.01"/>
</dbReference>
<protein>
    <submittedName>
        <fullName evidence="2">Uncharacterized protein</fullName>
    </submittedName>
</protein>
<reference evidence="2" key="3">
    <citation type="submission" date="2022-06" db="UniProtKB">
        <authorList>
            <consortium name="EnsemblPlants"/>
        </authorList>
    </citation>
    <scope>IDENTIFICATION</scope>
</reference>
<evidence type="ECO:0000313" key="3">
    <source>
        <dbReference type="Proteomes" id="UP000015106"/>
    </source>
</evidence>
<dbReference type="EnsemblPlants" id="TuG1812G0700005141.01.T01">
    <property type="protein sequence ID" value="TuG1812G0700005141.01.T01"/>
    <property type="gene ID" value="TuG1812G0700005141.01"/>
</dbReference>
<dbReference type="Gramene" id="TuG1812G0700005141.01.T03">
    <property type="protein sequence ID" value="TuG1812G0700005141.01.T03"/>
    <property type="gene ID" value="TuG1812G0700005141.01"/>
</dbReference>
<reference evidence="2" key="2">
    <citation type="submission" date="2018-03" db="EMBL/GenBank/DDBJ databases">
        <title>The Triticum urartu genome reveals the dynamic nature of wheat genome evolution.</title>
        <authorList>
            <person name="Ling H."/>
            <person name="Ma B."/>
            <person name="Shi X."/>
            <person name="Liu H."/>
            <person name="Dong L."/>
            <person name="Sun H."/>
            <person name="Cao Y."/>
            <person name="Gao Q."/>
            <person name="Zheng S."/>
            <person name="Li Y."/>
            <person name="Yu Y."/>
            <person name="Du H."/>
            <person name="Qi M."/>
            <person name="Li Y."/>
            <person name="Yu H."/>
            <person name="Cui Y."/>
            <person name="Wang N."/>
            <person name="Chen C."/>
            <person name="Wu H."/>
            <person name="Zhao Y."/>
            <person name="Zhang J."/>
            <person name="Li Y."/>
            <person name="Zhou W."/>
            <person name="Zhang B."/>
            <person name="Hu W."/>
            <person name="Eijk M."/>
            <person name="Tang J."/>
            <person name="Witsenboer H."/>
            <person name="Zhao S."/>
            <person name="Li Z."/>
            <person name="Zhang A."/>
            <person name="Wang D."/>
            <person name="Liang C."/>
        </authorList>
    </citation>
    <scope>NUCLEOTIDE SEQUENCE [LARGE SCALE GENOMIC DNA]</scope>
    <source>
        <strain evidence="2">cv. G1812</strain>
    </source>
</reference>
<dbReference type="Gramene" id="TuG1812G0700005141.01.T02">
    <property type="protein sequence ID" value="TuG1812G0700005141.01.T02"/>
    <property type="gene ID" value="TuG1812G0700005141.01"/>
</dbReference>
<dbReference type="Gramene" id="TuG1812G0700005141.01.T01">
    <property type="protein sequence ID" value="TuG1812G0700005141.01.T01"/>
    <property type="gene ID" value="TuG1812G0700005141.01"/>
</dbReference>
<name>A0A8R7V947_TRIUA</name>